<evidence type="ECO:0000256" key="2">
    <source>
        <dbReference type="ARBA" id="ARBA00014286"/>
    </source>
</evidence>
<reference evidence="5 6" key="1">
    <citation type="submission" date="2018-05" db="EMBL/GenBank/DDBJ databases">
        <title>Genome sequencing and assembly of the regulated plant pathogen Lachnellula willkommii and related sister species for the development of diagnostic species identification markers.</title>
        <authorList>
            <person name="Giroux E."/>
            <person name="Bilodeau G."/>
        </authorList>
    </citation>
    <scope>NUCLEOTIDE SEQUENCE [LARGE SCALE GENOMIC DNA]</scope>
    <source>
        <strain evidence="5 6">CBS 268.59</strain>
    </source>
</reference>
<dbReference type="PANTHER" id="PTHR31571">
    <property type="entry name" value="ALTERED INHERITANCE OF MITOCHONDRIA PROTEIN 6"/>
    <property type="match status" value="1"/>
</dbReference>
<dbReference type="GO" id="GO:0006629">
    <property type="term" value="P:lipid metabolic process"/>
    <property type="evidence" value="ECO:0007669"/>
    <property type="project" value="InterPro"/>
</dbReference>
<evidence type="ECO:0000256" key="3">
    <source>
        <dbReference type="SAM" id="MobiDB-lite"/>
    </source>
</evidence>
<dbReference type="EMBL" id="QGMK01000694">
    <property type="protein sequence ID" value="TVY80381.1"/>
    <property type="molecule type" value="Genomic_DNA"/>
</dbReference>
<dbReference type="AlphaFoldDB" id="A0A8T9C3X6"/>
<keyword evidence="4" id="KW-0472">Membrane</keyword>
<dbReference type="InterPro" id="IPR017946">
    <property type="entry name" value="PLC-like_Pdiesterase_TIM-brl"/>
</dbReference>
<dbReference type="SUPFAM" id="SSF51695">
    <property type="entry name" value="PLC-like phosphodiesterases"/>
    <property type="match status" value="1"/>
</dbReference>
<proteinExistence type="inferred from homology"/>
<evidence type="ECO:0000313" key="5">
    <source>
        <dbReference type="EMBL" id="TVY80381.1"/>
    </source>
</evidence>
<gene>
    <name evidence="5" type="ORF">LSUE1_G003415</name>
</gene>
<evidence type="ECO:0000256" key="1">
    <source>
        <dbReference type="ARBA" id="ARBA00008858"/>
    </source>
</evidence>
<evidence type="ECO:0000256" key="4">
    <source>
        <dbReference type="SAM" id="Phobius"/>
    </source>
</evidence>
<dbReference type="GO" id="GO:0008081">
    <property type="term" value="F:phosphoric diester hydrolase activity"/>
    <property type="evidence" value="ECO:0007669"/>
    <property type="project" value="InterPro"/>
</dbReference>
<comment type="caution">
    <text evidence="5">The sequence shown here is derived from an EMBL/GenBank/DDBJ whole genome shotgun (WGS) entry which is preliminary data.</text>
</comment>
<sequence length="418" mass="46803">MGFKHNPFKSNQSFDSAELGHDARERSSSSSSLSSFDDPRRNQSWKSLLRNKLDYKHGSEKISRRQAYRNRTLTVVFILLILSGIAVGIWYALVLALINRLSPRVPSNGLQSITQNWHNASDSLSLLSPWPQDFGRGIIPVSCHSHNDYTRKVPLYDALYAGCIGVEADIWLRNDSNSNNVLLVGHTSKSLTPQRTLNSLYLDPLLQILENQNKPGQFDEAQDQSRPLGVFDADVNETVVLLLDFKEDSAGLFPIVLQLLEPLRSKGYLTTFTNNTLTPGPITVVASGNAEYSDVVANSTYRDVFLDAPLATISDPKYNTTNSYYASISLKQAIGTLWAGKFSSSQLQTVKQQIQAASDKGLKARYWDTIAWPIPWRNNVWKVLMDEGTGMLNVDDLRSATRWNWDYCTVAGFVLCGW</sequence>
<accession>A0A8T9C3X6</accession>
<keyword evidence="4" id="KW-0812">Transmembrane</keyword>
<name>A0A8T9C3X6_9HELO</name>
<feature type="region of interest" description="Disordered" evidence="3">
    <location>
        <begin position="1"/>
        <end position="41"/>
    </location>
</feature>
<keyword evidence="4" id="KW-1133">Transmembrane helix</keyword>
<comment type="similarity">
    <text evidence="1">Belongs to the AIM6 family.</text>
</comment>
<dbReference type="PANTHER" id="PTHR31571:SF1">
    <property type="entry name" value="ALTERED INHERITANCE OF MITOCHONDRIA PROTEIN 6"/>
    <property type="match status" value="1"/>
</dbReference>
<protein>
    <recommendedName>
        <fullName evidence="2">Altered inheritance of mitochondria protein 6</fullName>
    </recommendedName>
</protein>
<evidence type="ECO:0000313" key="6">
    <source>
        <dbReference type="Proteomes" id="UP000469558"/>
    </source>
</evidence>
<keyword evidence="6" id="KW-1185">Reference proteome</keyword>
<dbReference type="Proteomes" id="UP000469558">
    <property type="component" value="Unassembled WGS sequence"/>
</dbReference>
<feature type="compositionally biased region" description="Basic and acidic residues" evidence="3">
    <location>
        <begin position="18"/>
        <end position="27"/>
    </location>
</feature>
<dbReference type="OrthoDB" id="4153866at2759"/>
<organism evidence="5 6">
    <name type="scientific">Lachnellula suecica</name>
    <dbReference type="NCBI Taxonomy" id="602035"/>
    <lineage>
        <taxon>Eukaryota</taxon>
        <taxon>Fungi</taxon>
        <taxon>Dikarya</taxon>
        <taxon>Ascomycota</taxon>
        <taxon>Pezizomycotina</taxon>
        <taxon>Leotiomycetes</taxon>
        <taxon>Helotiales</taxon>
        <taxon>Lachnaceae</taxon>
        <taxon>Lachnellula</taxon>
    </lineage>
</organism>
<dbReference type="InterPro" id="IPR051236">
    <property type="entry name" value="HAT_RTT109-like"/>
</dbReference>
<feature type="transmembrane region" description="Helical" evidence="4">
    <location>
        <begin position="73"/>
        <end position="98"/>
    </location>
</feature>